<dbReference type="EMBL" id="LGFO01000029">
    <property type="protein sequence ID" value="KUK36892.1"/>
    <property type="molecule type" value="Genomic_DNA"/>
</dbReference>
<dbReference type="SFLD" id="SFLDG01170">
    <property type="entry name" value="Pyruvoyl-dependent_arginine_de"/>
    <property type="match status" value="1"/>
</dbReference>
<accession>A0A101FH26</accession>
<dbReference type="Proteomes" id="UP000053326">
    <property type="component" value="Unassembled WGS sequence"/>
</dbReference>
<dbReference type="InterPro" id="IPR016105">
    <property type="entry name" value="Pyr-dep_his/arg-deCO2ase_sand"/>
</dbReference>
<evidence type="ECO:0000256" key="7">
    <source>
        <dbReference type="ARBA" id="ARBA00023317"/>
    </source>
</evidence>
<comment type="catalytic activity">
    <reaction evidence="8">
        <text>L-arginine + H(+) = agmatine + CO2</text>
        <dbReference type="Rhea" id="RHEA:17641"/>
        <dbReference type="ChEBI" id="CHEBI:15378"/>
        <dbReference type="ChEBI" id="CHEBI:16526"/>
        <dbReference type="ChEBI" id="CHEBI:32682"/>
        <dbReference type="ChEBI" id="CHEBI:58145"/>
        <dbReference type="EC" id="4.1.1.19"/>
    </reaction>
</comment>
<evidence type="ECO:0000256" key="5">
    <source>
        <dbReference type="ARBA" id="ARBA00022793"/>
    </source>
</evidence>
<evidence type="ECO:0000256" key="2">
    <source>
        <dbReference type="ARBA" id="ARBA00008611"/>
    </source>
</evidence>
<dbReference type="PATRIC" id="fig|85874.4.peg.1531"/>
<dbReference type="Pfam" id="PF01862">
    <property type="entry name" value="PvlArgDC"/>
    <property type="match status" value="1"/>
</dbReference>
<evidence type="ECO:0000256" key="6">
    <source>
        <dbReference type="ARBA" id="ARBA00023239"/>
    </source>
</evidence>
<dbReference type="EC" id="4.1.1.19" evidence="3"/>
<dbReference type="InterPro" id="IPR016104">
    <property type="entry name" value="Pyr-dep_his/arg-deCO2ase"/>
</dbReference>
<keyword evidence="6" id="KW-0456">Lyase</keyword>
<reference evidence="10" key="1">
    <citation type="journal article" date="2015" name="MBio">
        <title>Genome-Resolved Metagenomic Analysis Reveals Roles for Candidate Phyla and Other Microbial Community Members in Biogeochemical Transformations in Oil Reservoirs.</title>
        <authorList>
            <person name="Hu P."/>
            <person name="Tom L."/>
            <person name="Singh A."/>
            <person name="Thomas B.C."/>
            <person name="Baker B.J."/>
            <person name="Piceno Y.M."/>
            <person name="Andersen G.L."/>
            <person name="Banfield J.F."/>
        </authorList>
    </citation>
    <scope>NUCLEOTIDE SEQUENCE [LARGE SCALE GENOMIC DNA]</scope>
</reference>
<keyword evidence="7" id="KW-0670">Pyruvate</keyword>
<dbReference type="SUPFAM" id="SSF56271">
    <property type="entry name" value="Pyruvoyl-dependent histidine and arginine decarboxylases"/>
    <property type="match status" value="1"/>
</dbReference>
<dbReference type="NCBIfam" id="TIGR00286">
    <property type="entry name" value="pyruvoyl-dependent arginine decarboxylase"/>
    <property type="match status" value="1"/>
</dbReference>
<protein>
    <recommendedName>
        <fullName evidence="4">Pyruvoyl-dependent arginine decarboxylase AaxB</fullName>
        <ecNumber evidence="3">4.1.1.19</ecNumber>
    </recommendedName>
</protein>
<dbReference type="Gene3D" id="3.50.20.10">
    <property type="entry name" value="Pyruvoyl-Dependent Histidine Decarboxylase, subunit B"/>
    <property type="match status" value="1"/>
</dbReference>
<gene>
    <name evidence="9" type="ORF">XD66_0394</name>
</gene>
<dbReference type="HAMAP" id="MF_01404">
    <property type="entry name" value="PvlArgDC"/>
    <property type="match status" value="1"/>
</dbReference>
<evidence type="ECO:0000256" key="1">
    <source>
        <dbReference type="ARBA" id="ARBA00001928"/>
    </source>
</evidence>
<name>A0A101FH26_9THEO</name>
<organism evidence="9 10">
    <name type="scientific">Thermacetogenium phaeum</name>
    <dbReference type="NCBI Taxonomy" id="85874"/>
    <lineage>
        <taxon>Bacteria</taxon>
        <taxon>Bacillati</taxon>
        <taxon>Bacillota</taxon>
        <taxon>Clostridia</taxon>
        <taxon>Thermoanaerobacterales</taxon>
        <taxon>Thermoanaerobacteraceae</taxon>
        <taxon>Thermacetogenium</taxon>
    </lineage>
</organism>
<comment type="similarity">
    <text evidence="2">Belongs to the pyruvoyl-dependent arginine decarboxylase family.</text>
</comment>
<evidence type="ECO:0000256" key="4">
    <source>
        <dbReference type="ARBA" id="ARBA00014727"/>
    </source>
</evidence>
<dbReference type="PANTHER" id="PTHR40438:SF1">
    <property type="entry name" value="PYRUVOYL-DEPENDENT ARGININE DECARBOXYLASE"/>
    <property type="match status" value="1"/>
</dbReference>
<dbReference type="Gene3D" id="3.30.60.30">
    <property type="match status" value="1"/>
</dbReference>
<dbReference type="GO" id="GO:0008792">
    <property type="term" value="F:arginine decarboxylase activity"/>
    <property type="evidence" value="ECO:0007669"/>
    <property type="project" value="UniProtKB-EC"/>
</dbReference>
<dbReference type="SFLD" id="SFLDS00055">
    <property type="entry name" value="Pyruvoyl-Dependent_Histidine/A"/>
    <property type="match status" value="1"/>
</dbReference>
<dbReference type="AlphaFoldDB" id="A0A101FH26"/>
<dbReference type="PANTHER" id="PTHR40438">
    <property type="entry name" value="PYRUVOYL-DEPENDENT ARGININE DECARBOXYLASE"/>
    <property type="match status" value="1"/>
</dbReference>
<dbReference type="OMA" id="VYAHIES"/>
<evidence type="ECO:0000313" key="9">
    <source>
        <dbReference type="EMBL" id="KUK36892.1"/>
    </source>
</evidence>
<sequence length="154" mass="16454">MLPTPKSYTLVAAAAEGEKELTAFDRALLLAGIGNVNLVRVSSILPPGAEYREKLNIPPGSLVPIAYGSLSSTEPGALIAAAVAVGVGPDAGSFGVIMEFSGFCSQEEAEREVREMVIEAFRYREMPLKEIKVVGVEHRVVRCGCVFAAVPLWY</sequence>
<dbReference type="InterPro" id="IPR002724">
    <property type="entry name" value="Pyruvoyl-dep_arg_deCO2ase"/>
</dbReference>
<evidence type="ECO:0000313" key="10">
    <source>
        <dbReference type="Proteomes" id="UP000053326"/>
    </source>
</evidence>
<evidence type="ECO:0000256" key="8">
    <source>
        <dbReference type="ARBA" id="ARBA00049309"/>
    </source>
</evidence>
<proteinExistence type="inferred from homology"/>
<comment type="caution">
    <text evidence="9">The sequence shown here is derived from an EMBL/GenBank/DDBJ whole genome shotgun (WGS) entry which is preliminary data.</text>
</comment>
<keyword evidence="5" id="KW-0210">Decarboxylase</keyword>
<evidence type="ECO:0000256" key="3">
    <source>
        <dbReference type="ARBA" id="ARBA00012426"/>
    </source>
</evidence>
<dbReference type="SFLD" id="SFLDF00471">
    <property type="entry name" value="Pyruvoyl-dependent_arginine_de"/>
    <property type="match status" value="1"/>
</dbReference>
<comment type="cofactor">
    <cofactor evidence="1">
        <name>pyruvate</name>
        <dbReference type="ChEBI" id="CHEBI:15361"/>
    </cofactor>
</comment>
<dbReference type="GO" id="GO:0006527">
    <property type="term" value="P:L-arginine catabolic process"/>
    <property type="evidence" value="ECO:0007669"/>
    <property type="project" value="InterPro"/>
</dbReference>